<comment type="caution">
    <text evidence="2">The sequence shown here is derived from an EMBL/GenBank/DDBJ whole genome shotgun (WGS) entry which is preliminary data.</text>
</comment>
<dbReference type="AlphaFoldDB" id="A0AAE0BP48"/>
<protein>
    <submittedName>
        <fullName evidence="2">Uncharacterized protein</fullName>
    </submittedName>
</protein>
<feature type="compositionally biased region" description="Basic and acidic residues" evidence="1">
    <location>
        <begin position="336"/>
        <end position="345"/>
    </location>
</feature>
<feature type="region of interest" description="Disordered" evidence="1">
    <location>
        <begin position="427"/>
        <end position="570"/>
    </location>
</feature>
<evidence type="ECO:0000313" key="3">
    <source>
        <dbReference type="Proteomes" id="UP001190700"/>
    </source>
</evidence>
<sequence>MPRHGQPYVDPTGIPFCEGSTSREIFAALLRSAAKVIEDGWAIGSLAHWHKVALLPSVRCELLKVNNIRPLVDRIIFDRIRLGPCDGLLLEMAKVLLVVDFSQGPKYLGKGPVEVFVQTVLDGARAKEGTSEGEETISEDAYKLVGELQRQIVHHLMLHGLSKPELRLHVVQNCCAMLLQVWRSLHTDYMTKSDVNGMYRGMYELVARWLEAKIKAKTGDVMLPRILSLLSLFVRKGVEMYPEVGVTPLYEKTTMIVLRLQKQLLLGAGQYAQLRSVLDQGNGTKSQGPTPRPPSSQGPSSRLHSSRSMAQSPDSGRMKGAGGALSQSARHQSPARSDKHPEQRLGARAIHSARPSSSPAQQYPEDCQSSPSRELEEHCGAAVERVYGVESVPDLSVVQRVLDTLYEQKDPWPTPQTPILQGLAREARGEVGTTSEKPHSAWGGEHSAGGTPQKGVVTRSSSTGKEQPKTARKPAGSRSTSSKEPQASASSSTPQQLSARAGIAATAAEDPGVAGANSRSPCADAMRGQLPFSEDPGTPPSSPSDAQPAGAKANTLKKHPTNDTWMLHHRPDSAPVENSCNMASPIYMHGSACEAHASRPASSKAKLSQACPEAIEIPNSATPRTRAALSEERPSPGWTPLSPSTPGGAIYALPTPGYHSTSKSKSARRAGPTSQSAPASVLRSSPGNLSEEPSRRCQTARRGSTRHKYIVPPPSTERIVRTCRTSLIPFLRPEDPPMFRVMPKKAPKKAISPSQIRPPPTTTCMYNPLSQDWMEPKKGGITANWHSNKEIEQTGISRLIQGIQEMRARGVLDESASEALSHTTITDSTNELCNDPNSPKNMKRRKKEQQKFLKESLASLRYMQGVVNKM</sequence>
<accession>A0AAE0BP48</accession>
<dbReference type="Proteomes" id="UP001190700">
    <property type="component" value="Unassembled WGS sequence"/>
</dbReference>
<dbReference type="EMBL" id="LGRX02033865">
    <property type="protein sequence ID" value="KAK3239609.1"/>
    <property type="molecule type" value="Genomic_DNA"/>
</dbReference>
<evidence type="ECO:0000256" key="1">
    <source>
        <dbReference type="SAM" id="MobiDB-lite"/>
    </source>
</evidence>
<proteinExistence type="predicted"/>
<organism evidence="2 3">
    <name type="scientific">Cymbomonas tetramitiformis</name>
    <dbReference type="NCBI Taxonomy" id="36881"/>
    <lineage>
        <taxon>Eukaryota</taxon>
        <taxon>Viridiplantae</taxon>
        <taxon>Chlorophyta</taxon>
        <taxon>Pyramimonadophyceae</taxon>
        <taxon>Pyramimonadales</taxon>
        <taxon>Pyramimonadaceae</taxon>
        <taxon>Cymbomonas</taxon>
    </lineage>
</organism>
<feature type="compositionally biased region" description="Low complexity" evidence="1">
    <location>
        <begin position="479"/>
        <end position="499"/>
    </location>
</feature>
<feature type="compositionally biased region" description="Polar residues" evidence="1">
    <location>
        <begin position="325"/>
        <end position="335"/>
    </location>
</feature>
<feature type="region of interest" description="Disordered" evidence="1">
    <location>
        <begin position="594"/>
        <end position="711"/>
    </location>
</feature>
<feature type="compositionally biased region" description="Polar residues" evidence="1">
    <location>
        <begin position="354"/>
        <end position="372"/>
    </location>
</feature>
<keyword evidence="3" id="KW-1185">Reference proteome</keyword>
<feature type="region of interest" description="Disordered" evidence="1">
    <location>
        <begin position="827"/>
        <end position="848"/>
    </location>
</feature>
<gene>
    <name evidence="2" type="ORF">CYMTET_50474</name>
</gene>
<feature type="compositionally biased region" description="Polar residues" evidence="1">
    <location>
        <begin position="827"/>
        <end position="840"/>
    </location>
</feature>
<feature type="compositionally biased region" description="Polar residues" evidence="1">
    <location>
        <begin position="672"/>
        <end position="688"/>
    </location>
</feature>
<evidence type="ECO:0000313" key="2">
    <source>
        <dbReference type="EMBL" id="KAK3239609.1"/>
    </source>
</evidence>
<feature type="region of interest" description="Disordered" evidence="1">
    <location>
        <begin position="280"/>
        <end position="375"/>
    </location>
</feature>
<name>A0AAE0BP48_9CHLO</name>
<reference evidence="2 3" key="1">
    <citation type="journal article" date="2015" name="Genome Biol. Evol.">
        <title>Comparative Genomics of a Bacterivorous Green Alga Reveals Evolutionary Causalities and Consequences of Phago-Mixotrophic Mode of Nutrition.</title>
        <authorList>
            <person name="Burns J.A."/>
            <person name="Paasch A."/>
            <person name="Narechania A."/>
            <person name="Kim E."/>
        </authorList>
    </citation>
    <scope>NUCLEOTIDE SEQUENCE [LARGE SCALE GENOMIC DNA]</scope>
    <source>
        <strain evidence="2 3">PLY_AMNH</strain>
    </source>
</reference>